<dbReference type="Proteomes" id="UP000049455">
    <property type="component" value="Unassembled WGS sequence"/>
</dbReference>
<evidence type="ECO:0000313" key="2">
    <source>
        <dbReference type="Proteomes" id="UP000049455"/>
    </source>
</evidence>
<accession>A0A0M7BC50</accession>
<reference evidence="1 2" key="1">
    <citation type="submission" date="2015-09" db="EMBL/GenBank/DDBJ databases">
        <authorList>
            <person name="Jackson K.R."/>
            <person name="Lunt B.L."/>
            <person name="Fisher J.N.B."/>
            <person name="Gardner A.V."/>
            <person name="Bailey M.E."/>
            <person name="Deus L.M."/>
            <person name="Earl A.S."/>
            <person name="Gibby P.D."/>
            <person name="Hartmann K.A."/>
            <person name="Liu J.E."/>
            <person name="Manci A.M."/>
            <person name="Nielsen D.A."/>
            <person name="Solomon M.B."/>
            <person name="Breakwell D.P."/>
            <person name="Burnett S.H."/>
            <person name="Grose J.H."/>
        </authorList>
    </citation>
    <scope>NUCLEOTIDE SEQUENCE [LARGE SCALE GENOMIC DNA]</scope>
    <source>
        <strain evidence="1 2">CECT 7799</strain>
    </source>
</reference>
<dbReference type="STRING" id="313367.JSE7799_01564"/>
<evidence type="ECO:0000313" key="1">
    <source>
        <dbReference type="EMBL" id="CUH38846.1"/>
    </source>
</evidence>
<dbReference type="RefSeq" id="WP_055663114.1">
    <property type="nucleotide sequence ID" value="NZ_CYPR01000097.1"/>
</dbReference>
<name>A0A0M7BC50_9RHOB</name>
<proteinExistence type="predicted"/>
<dbReference type="EMBL" id="CYPR01000097">
    <property type="protein sequence ID" value="CUH38846.1"/>
    <property type="molecule type" value="Genomic_DNA"/>
</dbReference>
<sequence length="193" mass="20433">MVRWFPILAILAACQPASGSSAGEASPSEVLSLLDRARIAMGGNTALADPTSRSAVSVSPEDNHDTIHALGHGSIVDRTIHVVGPDLASGTLLRNGRSWARQVSISGTDSRALRTSLLTPYARRPDAQVQSSSTGQNETVELQRIDGRGVLRVTASSPPLRTGRMNRIQIDGGNFVVPDMQDTIGLTLRSVEA</sequence>
<dbReference type="AlphaFoldDB" id="A0A0M7BC50"/>
<protein>
    <submittedName>
        <fullName evidence="1">Uncharacterized protein</fullName>
    </submittedName>
</protein>
<keyword evidence="2" id="KW-1185">Reference proteome</keyword>
<gene>
    <name evidence="1" type="ORF">JSE7799_01564</name>
</gene>
<organism evidence="1 2">
    <name type="scientific">Jannaschia seosinensis</name>
    <dbReference type="NCBI Taxonomy" id="313367"/>
    <lineage>
        <taxon>Bacteria</taxon>
        <taxon>Pseudomonadati</taxon>
        <taxon>Pseudomonadota</taxon>
        <taxon>Alphaproteobacteria</taxon>
        <taxon>Rhodobacterales</taxon>
        <taxon>Roseobacteraceae</taxon>
        <taxon>Jannaschia</taxon>
    </lineage>
</organism>